<dbReference type="EMBL" id="BPVZ01000001">
    <property type="protein sequence ID" value="GKU86409.1"/>
    <property type="molecule type" value="Genomic_DNA"/>
</dbReference>
<dbReference type="Proteomes" id="UP001054252">
    <property type="component" value="Unassembled WGS sequence"/>
</dbReference>
<evidence type="ECO:0000313" key="1">
    <source>
        <dbReference type="EMBL" id="GKU86409.1"/>
    </source>
</evidence>
<name>A0AAV5HMM4_9ROSI</name>
<proteinExistence type="predicted"/>
<organism evidence="1 2">
    <name type="scientific">Rubroshorea leprosula</name>
    <dbReference type="NCBI Taxonomy" id="152421"/>
    <lineage>
        <taxon>Eukaryota</taxon>
        <taxon>Viridiplantae</taxon>
        <taxon>Streptophyta</taxon>
        <taxon>Embryophyta</taxon>
        <taxon>Tracheophyta</taxon>
        <taxon>Spermatophyta</taxon>
        <taxon>Magnoliopsida</taxon>
        <taxon>eudicotyledons</taxon>
        <taxon>Gunneridae</taxon>
        <taxon>Pentapetalae</taxon>
        <taxon>rosids</taxon>
        <taxon>malvids</taxon>
        <taxon>Malvales</taxon>
        <taxon>Dipterocarpaceae</taxon>
        <taxon>Rubroshorea</taxon>
    </lineage>
</organism>
<accession>A0AAV5HMM4</accession>
<keyword evidence="2" id="KW-1185">Reference proteome</keyword>
<comment type="caution">
    <text evidence="1">The sequence shown here is derived from an EMBL/GenBank/DDBJ whole genome shotgun (WGS) entry which is preliminary data.</text>
</comment>
<evidence type="ECO:0000313" key="2">
    <source>
        <dbReference type="Proteomes" id="UP001054252"/>
    </source>
</evidence>
<reference evidence="1 2" key="1">
    <citation type="journal article" date="2021" name="Commun. Biol.">
        <title>The genome of Shorea leprosula (Dipterocarpaceae) highlights the ecological relevance of drought in aseasonal tropical rainforests.</title>
        <authorList>
            <person name="Ng K.K.S."/>
            <person name="Kobayashi M.J."/>
            <person name="Fawcett J.A."/>
            <person name="Hatakeyama M."/>
            <person name="Paape T."/>
            <person name="Ng C.H."/>
            <person name="Ang C.C."/>
            <person name="Tnah L.H."/>
            <person name="Lee C.T."/>
            <person name="Nishiyama T."/>
            <person name="Sese J."/>
            <person name="O'Brien M.J."/>
            <person name="Copetti D."/>
            <person name="Mohd Noor M.I."/>
            <person name="Ong R.C."/>
            <person name="Putra M."/>
            <person name="Sireger I.Z."/>
            <person name="Indrioko S."/>
            <person name="Kosugi Y."/>
            <person name="Izuno A."/>
            <person name="Isagi Y."/>
            <person name="Lee S.L."/>
            <person name="Shimizu K.K."/>
        </authorList>
    </citation>
    <scope>NUCLEOTIDE SEQUENCE [LARGE SCALE GENOMIC DNA]</scope>
    <source>
        <strain evidence="1">214</strain>
    </source>
</reference>
<dbReference type="AlphaFoldDB" id="A0AAV5HMM4"/>
<gene>
    <name evidence="1" type="ORF">SLEP1_g940</name>
</gene>
<sequence length="44" mass="4639">MEPSLNQLVSQLENLPMPSGLSWGVGDRNAGIGYGCCTGRSETL</sequence>
<protein>
    <submittedName>
        <fullName evidence="1">Uncharacterized protein</fullName>
    </submittedName>
</protein>